<dbReference type="EMBL" id="CP012525">
    <property type="protein sequence ID" value="ALC44588.1"/>
    <property type="molecule type" value="Genomic_DNA"/>
</dbReference>
<dbReference type="OrthoDB" id="7811679at2759"/>
<accession>A0A0M4EKB5</accession>
<keyword evidence="2" id="KW-1185">Reference proteome</keyword>
<name>A0A0M4EKB5_DROBS</name>
<dbReference type="AlphaFoldDB" id="A0A0M4EKB5"/>
<sequence>MEKLKYELPADYKYEVHKCICMRPFMAYECTHCHHYFSGRLKEICQVHPSQQLVKFHQKIFVIGKQILRKKMEKLKYELPADYKYEVHKCICMRPFMAYECTHCHHYFSGRLKEICQVHPSDIFLMDFRECPYCLAPNSQVKVSDLSMEQIKKIDEASLPNANDGF</sequence>
<reference evidence="1 2" key="1">
    <citation type="submission" date="2015-08" db="EMBL/GenBank/DDBJ databases">
        <title>Ancestral chromatin configuration constrains chromatin evolution on differentiating sex chromosomes in Drosophila.</title>
        <authorList>
            <person name="Zhou Q."/>
            <person name="Bachtrog D."/>
        </authorList>
    </citation>
    <scope>NUCLEOTIDE SEQUENCE [LARGE SCALE GENOMIC DNA]</scope>
    <source>
        <tissue evidence="1">Whole larvae</tissue>
    </source>
</reference>
<evidence type="ECO:0000313" key="1">
    <source>
        <dbReference type="EMBL" id="ALC44588.1"/>
    </source>
</evidence>
<protein>
    <submittedName>
        <fullName evidence="1">CG13380</fullName>
    </submittedName>
</protein>
<evidence type="ECO:0000313" key="2">
    <source>
        <dbReference type="Proteomes" id="UP000494163"/>
    </source>
</evidence>
<gene>
    <name evidence="1" type="ORF">Dbus_chr3Lg1754</name>
</gene>
<proteinExistence type="predicted"/>
<dbReference type="Proteomes" id="UP000494163">
    <property type="component" value="Chromosome 3L"/>
</dbReference>
<organism evidence="1 2">
    <name type="scientific">Drosophila busckii</name>
    <name type="common">Fruit fly</name>
    <dbReference type="NCBI Taxonomy" id="30019"/>
    <lineage>
        <taxon>Eukaryota</taxon>
        <taxon>Metazoa</taxon>
        <taxon>Ecdysozoa</taxon>
        <taxon>Arthropoda</taxon>
        <taxon>Hexapoda</taxon>
        <taxon>Insecta</taxon>
        <taxon>Pterygota</taxon>
        <taxon>Neoptera</taxon>
        <taxon>Endopterygota</taxon>
        <taxon>Diptera</taxon>
        <taxon>Brachycera</taxon>
        <taxon>Muscomorpha</taxon>
        <taxon>Ephydroidea</taxon>
        <taxon>Drosophilidae</taxon>
        <taxon>Drosophila</taxon>
    </lineage>
</organism>